<dbReference type="RefSeq" id="WP_406635221.1">
    <property type="nucleotide sequence ID" value="NZ_CP148033.1"/>
</dbReference>
<reference evidence="1 2" key="1">
    <citation type="submission" date="2024-03" db="EMBL/GenBank/DDBJ databases">
        <title>Rhodococcus navarretei sp. nov. and Pseudarthrobacter quantumdoti sp. nov., two new species with the ability to biosynthesize Quantum Dots isolated from soil samples at Union Glacier, Antarctica.</title>
        <authorList>
            <person name="Vargas M."/>
        </authorList>
    </citation>
    <scope>NUCLEOTIDE SEQUENCE [LARGE SCALE GENOMIC DNA]</scope>
    <source>
        <strain evidence="1 2">RC-2-3</strain>
    </source>
</reference>
<dbReference type="InterPro" id="IPR023393">
    <property type="entry name" value="START-like_dom_sf"/>
</dbReference>
<name>A0ABZ2R4M5_9MICC</name>
<dbReference type="Gene3D" id="3.30.530.20">
    <property type="match status" value="1"/>
</dbReference>
<accession>A0ABZ2R4M5</accession>
<dbReference type="InterPro" id="IPR019587">
    <property type="entry name" value="Polyketide_cyclase/dehydratase"/>
</dbReference>
<keyword evidence="2" id="KW-1185">Reference proteome</keyword>
<dbReference type="Pfam" id="PF10604">
    <property type="entry name" value="Polyketide_cyc2"/>
    <property type="match status" value="1"/>
</dbReference>
<dbReference type="SUPFAM" id="SSF55961">
    <property type="entry name" value="Bet v1-like"/>
    <property type="match status" value="1"/>
</dbReference>
<proteinExistence type="predicted"/>
<sequence length="166" mass="18369">MSLTTQRTTHRLTIKAPADLVFTVLRDSSHWPFLDGLTVYSERVSGDDADHELRTSIVANGALNSSRCHCLFDAASHRAEFRQVGLEHPLLRLGGSWVILRADGNSEVTLTHEFEVDGAAAGDLPELMHRTIDEYSRRELEALRLSSERLSLLVQQHSAGAHASEA</sequence>
<protein>
    <submittedName>
        <fullName evidence="1">SRPBCC family protein</fullName>
    </submittedName>
</protein>
<dbReference type="EMBL" id="CP148033">
    <property type="protein sequence ID" value="WXK93097.1"/>
    <property type="molecule type" value="Genomic_DNA"/>
</dbReference>
<evidence type="ECO:0000313" key="2">
    <source>
        <dbReference type="Proteomes" id="UP001623384"/>
    </source>
</evidence>
<organism evidence="1 2">
    <name type="scientific">Pseudarthrobacter quantipunctorum</name>
    <dbReference type="NCBI Taxonomy" id="3128980"/>
    <lineage>
        <taxon>Bacteria</taxon>
        <taxon>Bacillati</taxon>
        <taxon>Actinomycetota</taxon>
        <taxon>Actinomycetes</taxon>
        <taxon>Micrococcales</taxon>
        <taxon>Micrococcaceae</taxon>
        <taxon>Pseudarthrobacter</taxon>
    </lineage>
</organism>
<evidence type="ECO:0000313" key="1">
    <source>
        <dbReference type="EMBL" id="WXK93097.1"/>
    </source>
</evidence>
<gene>
    <name evidence="1" type="ORF">WHH00_18920</name>
</gene>
<dbReference type="Proteomes" id="UP001623384">
    <property type="component" value="Chromosome"/>
</dbReference>